<organism evidence="1 2">
    <name type="scientific">Paenibacillus antri</name>
    <dbReference type="NCBI Taxonomy" id="2582848"/>
    <lineage>
        <taxon>Bacteria</taxon>
        <taxon>Bacillati</taxon>
        <taxon>Bacillota</taxon>
        <taxon>Bacilli</taxon>
        <taxon>Bacillales</taxon>
        <taxon>Paenibacillaceae</taxon>
        <taxon>Paenibacillus</taxon>
    </lineage>
</organism>
<dbReference type="EMBL" id="VCIW01000010">
    <property type="protein sequence ID" value="TLS51234.1"/>
    <property type="molecule type" value="Genomic_DNA"/>
</dbReference>
<reference evidence="1 2" key="1">
    <citation type="submission" date="2019-05" db="EMBL/GenBank/DDBJ databases">
        <authorList>
            <person name="Narsing Rao M.P."/>
            <person name="Li W.J."/>
        </authorList>
    </citation>
    <scope>NUCLEOTIDE SEQUENCE [LARGE SCALE GENOMIC DNA]</scope>
    <source>
        <strain evidence="1 2">SYSU_K30003</strain>
    </source>
</reference>
<protein>
    <recommendedName>
        <fullName evidence="3">DUF559 domain-containing protein</fullName>
    </recommendedName>
</protein>
<name>A0A5R9GDG9_9BACL</name>
<evidence type="ECO:0000313" key="2">
    <source>
        <dbReference type="Proteomes" id="UP000309676"/>
    </source>
</evidence>
<proteinExistence type="predicted"/>
<keyword evidence="2" id="KW-1185">Reference proteome</keyword>
<gene>
    <name evidence="1" type="ORF">FE782_16005</name>
</gene>
<evidence type="ECO:0008006" key="3">
    <source>
        <dbReference type="Google" id="ProtNLM"/>
    </source>
</evidence>
<dbReference type="OrthoDB" id="2594539at2"/>
<dbReference type="RefSeq" id="WP_138195228.1">
    <property type="nucleotide sequence ID" value="NZ_VCIW01000010.1"/>
</dbReference>
<comment type="caution">
    <text evidence="1">The sequence shown here is derived from an EMBL/GenBank/DDBJ whole genome shotgun (WGS) entry which is preliminary data.</text>
</comment>
<sequence>MHPAVERYVEEQNRKAAARKVNPLNGLAIRFLEEVWGPVFDFRFEGLEAESPFKDFRGRQRFADFRYDDGNAKTAIELDGYTTHAKHISSEQFDDHVERQNDLLFNGWFLVRFSSGMIIEKPEVCRRQLIQTIGHWHYIRFGELAEEEERIWVERRKRIARIAIRQGGSIRPVDVAKVYRVSNQTAAVWLRQFADEGYFEPAGGSKRITSYRLRRFEE</sequence>
<evidence type="ECO:0000313" key="1">
    <source>
        <dbReference type="EMBL" id="TLS51234.1"/>
    </source>
</evidence>
<dbReference type="AlphaFoldDB" id="A0A5R9GDG9"/>
<accession>A0A5R9GDG9</accession>
<dbReference type="Proteomes" id="UP000309676">
    <property type="component" value="Unassembled WGS sequence"/>
</dbReference>